<reference evidence="1" key="1">
    <citation type="submission" date="2014-09" db="EMBL/GenBank/DDBJ databases">
        <authorList>
            <person name="Magalhaes I.L.F."/>
            <person name="Oliveira U."/>
            <person name="Santos F.R."/>
            <person name="Vidigal T.H.D.A."/>
            <person name="Brescovit A.D."/>
            <person name="Santos A.J."/>
        </authorList>
    </citation>
    <scope>NUCLEOTIDE SEQUENCE</scope>
    <source>
        <tissue evidence="1">Shoot tissue taken approximately 20 cm above the soil surface</tissue>
    </source>
</reference>
<name>A0A0A9FS37_ARUDO</name>
<organism evidence="1">
    <name type="scientific">Arundo donax</name>
    <name type="common">Giant reed</name>
    <name type="synonym">Donax arundinaceus</name>
    <dbReference type="NCBI Taxonomy" id="35708"/>
    <lineage>
        <taxon>Eukaryota</taxon>
        <taxon>Viridiplantae</taxon>
        <taxon>Streptophyta</taxon>
        <taxon>Embryophyta</taxon>
        <taxon>Tracheophyta</taxon>
        <taxon>Spermatophyta</taxon>
        <taxon>Magnoliopsida</taxon>
        <taxon>Liliopsida</taxon>
        <taxon>Poales</taxon>
        <taxon>Poaceae</taxon>
        <taxon>PACMAD clade</taxon>
        <taxon>Arundinoideae</taxon>
        <taxon>Arundineae</taxon>
        <taxon>Arundo</taxon>
    </lineage>
</organism>
<reference evidence="1" key="2">
    <citation type="journal article" date="2015" name="Data Brief">
        <title>Shoot transcriptome of the giant reed, Arundo donax.</title>
        <authorList>
            <person name="Barrero R.A."/>
            <person name="Guerrero F.D."/>
            <person name="Moolhuijzen P."/>
            <person name="Goolsby J.A."/>
            <person name="Tidwell J."/>
            <person name="Bellgard S.E."/>
            <person name="Bellgard M.I."/>
        </authorList>
    </citation>
    <scope>NUCLEOTIDE SEQUENCE</scope>
    <source>
        <tissue evidence="1">Shoot tissue taken approximately 20 cm above the soil surface</tissue>
    </source>
</reference>
<evidence type="ECO:0000313" key="1">
    <source>
        <dbReference type="EMBL" id="JAE11093.1"/>
    </source>
</evidence>
<sequence>MLKNLFSCCE</sequence>
<dbReference type="EMBL" id="GBRH01186803">
    <property type="protein sequence ID" value="JAE11093.1"/>
    <property type="molecule type" value="Transcribed_RNA"/>
</dbReference>
<proteinExistence type="predicted"/>
<accession>A0A0A9FS37</accession>
<protein>
    <submittedName>
        <fullName evidence="1">Uncharacterized protein</fullName>
    </submittedName>
</protein>